<evidence type="ECO:0000259" key="1">
    <source>
        <dbReference type="Pfam" id="PF00534"/>
    </source>
</evidence>
<feature type="domain" description="Glycosyltransferase subfamily 4-like N-terminal" evidence="2">
    <location>
        <begin position="22"/>
        <end position="170"/>
    </location>
</feature>
<evidence type="ECO:0000313" key="3">
    <source>
        <dbReference type="EMBL" id="PIS06081.1"/>
    </source>
</evidence>
<protein>
    <recommendedName>
        <fullName evidence="5">Glycosyltransferase subfamily 4-like N-terminal domain-containing protein</fullName>
    </recommendedName>
</protein>
<dbReference type="GO" id="GO:0016757">
    <property type="term" value="F:glycosyltransferase activity"/>
    <property type="evidence" value="ECO:0007669"/>
    <property type="project" value="InterPro"/>
</dbReference>
<accession>A0A2H0W645</accession>
<dbReference type="AlphaFoldDB" id="A0A2H0W645"/>
<dbReference type="Proteomes" id="UP000229056">
    <property type="component" value="Unassembled WGS sequence"/>
</dbReference>
<dbReference type="CDD" id="cd03801">
    <property type="entry name" value="GT4_PimA-like"/>
    <property type="match status" value="1"/>
</dbReference>
<feature type="domain" description="Glycosyl transferase family 1" evidence="1">
    <location>
        <begin position="178"/>
        <end position="344"/>
    </location>
</feature>
<dbReference type="Gene3D" id="3.40.50.2000">
    <property type="entry name" value="Glycogen Phosphorylase B"/>
    <property type="match status" value="2"/>
</dbReference>
<dbReference type="SUPFAM" id="SSF53756">
    <property type="entry name" value="UDP-Glycosyltransferase/glycogen phosphorylase"/>
    <property type="match status" value="1"/>
</dbReference>
<comment type="caution">
    <text evidence="3">The sequence shown here is derived from an EMBL/GenBank/DDBJ whole genome shotgun (WGS) entry which is preliminary data.</text>
</comment>
<dbReference type="EMBL" id="PEZY01000011">
    <property type="protein sequence ID" value="PIS06081.1"/>
    <property type="molecule type" value="Genomic_DNA"/>
</dbReference>
<dbReference type="Pfam" id="PF13439">
    <property type="entry name" value="Glyco_transf_4"/>
    <property type="match status" value="1"/>
</dbReference>
<gene>
    <name evidence="3" type="ORF">COT80_02595</name>
</gene>
<sequence length="365" mass="41422">MNILYLAFIRLPTEKAHGAQIMKTCEALANDGAVVELVVPNRKTHIKENPFEYYSVMNIFLLKKYTTPDLTSFGFLGFLFSQFFFGMRTIFNHADVIISQDELVLLWHILLGRRCVYEVHNGRWNRVSRVVAHRSVLLVANSQGTKNFYVAHGIPESKIFVQPNGVDIERFDISETSEEVRHVLRLPIDKKLILYTGHLYDWKGVDTLAESAQSLPNNAVVVFVGGTESDMRDFKDRYGGKENILILGHRPNSSIPLYLRSADVLVLPNNKIGESEQFTSPMKLFEYLAAGKPIIASNLPSVREVLDEQNAFFFSAGDSDSLAAMIMDVLDAPNESSKRAARARRDAEKYTWDREVLVQKFKELV</sequence>
<dbReference type="InterPro" id="IPR028098">
    <property type="entry name" value="Glyco_trans_4-like_N"/>
</dbReference>
<dbReference type="InterPro" id="IPR001296">
    <property type="entry name" value="Glyco_trans_1"/>
</dbReference>
<evidence type="ECO:0000259" key="2">
    <source>
        <dbReference type="Pfam" id="PF13439"/>
    </source>
</evidence>
<organism evidence="3 4">
    <name type="scientific">Candidatus Buchananbacteria bacterium CG10_big_fil_rev_8_21_14_0_10_33_19</name>
    <dbReference type="NCBI Taxonomy" id="1974525"/>
    <lineage>
        <taxon>Bacteria</taxon>
        <taxon>Candidatus Buchananiibacteriota</taxon>
    </lineage>
</organism>
<evidence type="ECO:0000313" key="4">
    <source>
        <dbReference type="Proteomes" id="UP000229056"/>
    </source>
</evidence>
<dbReference type="PANTHER" id="PTHR12526">
    <property type="entry name" value="GLYCOSYLTRANSFERASE"/>
    <property type="match status" value="1"/>
</dbReference>
<reference evidence="4" key="1">
    <citation type="submission" date="2017-09" db="EMBL/GenBank/DDBJ databases">
        <title>Depth-based differentiation of microbial function through sediment-hosted aquifers and enrichment of novel symbionts in the deep terrestrial subsurface.</title>
        <authorList>
            <person name="Probst A.J."/>
            <person name="Ladd B."/>
            <person name="Jarett J.K."/>
            <person name="Geller-Mcgrath D.E."/>
            <person name="Sieber C.M.K."/>
            <person name="Emerson J.B."/>
            <person name="Anantharaman K."/>
            <person name="Thomas B.C."/>
            <person name="Malmstrom R."/>
            <person name="Stieglmeier M."/>
            <person name="Klingl A."/>
            <person name="Woyke T."/>
            <person name="Ryan C.M."/>
            <person name="Banfield J.F."/>
        </authorList>
    </citation>
    <scope>NUCLEOTIDE SEQUENCE [LARGE SCALE GENOMIC DNA]</scope>
</reference>
<name>A0A2H0W645_9BACT</name>
<proteinExistence type="predicted"/>
<evidence type="ECO:0008006" key="5">
    <source>
        <dbReference type="Google" id="ProtNLM"/>
    </source>
</evidence>
<dbReference type="Pfam" id="PF00534">
    <property type="entry name" value="Glycos_transf_1"/>
    <property type="match status" value="1"/>
</dbReference>